<keyword evidence="2" id="KW-1003">Cell membrane</keyword>
<evidence type="ECO:0000313" key="8">
    <source>
        <dbReference type="EMBL" id="UZJ24528.1"/>
    </source>
</evidence>
<gene>
    <name evidence="8" type="ORF">RHODO2019_15580</name>
</gene>
<dbReference type="PANTHER" id="PTHR34697:SF2">
    <property type="entry name" value="PHOSPHATIDYLGLYCEROL LYSYLTRANSFERASE"/>
    <property type="match status" value="1"/>
</dbReference>
<feature type="transmembrane region" description="Helical" evidence="6">
    <location>
        <begin position="24"/>
        <end position="48"/>
    </location>
</feature>
<evidence type="ECO:0000256" key="2">
    <source>
        <dbReference type="ARBA" id="ARBA00022475"/>
    </source>
</evidence>
<evidence type="ECO:0000256" key="3">
    <source>
        <dbReference type="ARBA" id="ARBA00022692"/>
    </source>
</evidence>
<feature type="transmembrane region" description="Helical" evidence="6">
    <location>
        <begin position="68"/>
        <end position="90"/>
    </location>
</feature>
<feature type="transmembrane region" description="Helical" evidence="6">
    <location>
        <begin position="120"/>
        <end position="137"/>
    </location>
</feature>
<reference evidence="8" key="1">
    <citation type="submission" date="2022-10" db="EMBL/GenBank/DDBJ databases">
        <title>Rhodococcus sp.75.</title>
        <authorList>
            <person name="Sun M."/>
        </authorList>
    </citation>
    <scope>NUCLEOTIDE SEQUENCE</scope>
    <source>
        <strain evidence="8">75</strain>
    </source>
</reference>
<evidence type="ECO:0000256" key="4">
    <source>
        <dbReference type="ARBA" id="ARBA00022989"/>
    </source>
</evidence>
<sequence length="582" mass="62066">MKERTHVGPALGRVARWVPDGERAVSVVTLVARVAGLLAVVSVLLPVGRARDRVQEPLTDWLSLPEQVTAIAVTLTLVTGVALLLLATGLRRRKRNAWWTSTLLAAVLVVSHAVHPRGVLGLVAAVALLVALLATRTRFTARPDPSGRTFAVGTGLRLLLLGFLLEMAVLVLSGRAQLGSPTLWERVQHAGLALVGIAGPVRFRMDLVDDVVAGAGLGFGLSALGAVLYFLLRTQEPPGALTSTDELGLRALLDGHQDTDSLGYFALRGDKSAVFSPSGKAAVAYRPIAGVALASGDPVGDPEAWPGAAEVFLARCATNGWSPAVLGCSEAGARMWSRHGLGALELGDEAVVDIESFTLDGRAMRGVRQAVGKLERAGYSVDVRRVSAIPAEELVTLQELARRWRGTETERGFSMALGRLGVDPECVLATATQATDDGPVVRGLLHFVPWGVDGLSLDAMLRDRESDNGVNELLIVGVVRTAAAGGVRRVSLNFAVFRAALERGEKIGAGPVAKGWAWLLRAGSRWWQIESLYRFNAKFAPRWVPRYLVYSSARELPRVALAAAEAEGFGGRPPALLRLLRR</sequence>
<protein>
    <submittedName>
        <fullName evidence="8">Phosphatidylglycerol lysyltransferase domain-containing protein</fullName>
    </submittedName>
</protein>
<evidence type="ECO:0000313" key="9">
    <source>
        <dbReference type="Proteomes" id="UP001164965"/>
    </source>
</evidence>
<dbReference type="InterPro" id="IPR024320">
    <property type="entry name" value="LPG_synthase_C"/>
</dbReference>
<proteinExistence type="predicted"/>
<feature type="transmembrane region" description="Helical" evidence="6">
    <location>
        <begin position="158"/>
        <end position="178"/>
    </location>
</feature>
<dbReference type="EMBL" id="CP110615">
    <property type="protein sequence ID" value="UZJ24528.1"/>
    <property type="molecule type" value="Genomic_DNA"/>
</dbReference>
<keyword evidence="5 6" id="KW-0472">Membrane</keyword>
<dbReference type="Pfam" id="PF09924">
    <property type="entry name" value="LPG_synthase_C"/>
    <property type="match status" value="1"/>
</dbReference>
<dbReference type="InterPro" id="IPR051211">
    <property type="entry name" value="PG_lysyltransferase"/>
</dbReference>
<keyword evidence="4 6" id="KW-1133">Transmembrane helix</keyword>
<feature type="domain" description="Phosphatidylglycerol lysyltransferase C-terminal" evidence="7">
    <location>
        <begin position="250"/>
        <end position="550"/>
    </location>
</feature>
<organism evidence="8 9">
    <name type="scientific">Rhodococcus antarcticus</name>
    <dbReference type="NCBI Taxonomy" id="2987751"/>
    <lineage>
        <taxon>Bacteria</taxon>
        <taxon>Bacillati</taxon>
        <taxon>Actinomycetota</taxon>
        <taxon>Actinomycetes</taxon>
        <taxon>Mycobacteriales</taxon>
        <taxon>Nocardiaceae</taxon>
        <taxon>Rhodococcus</taxon>
    </lineage>
</organism>
<keyword evidence="9" id="KW-1185">Reference proteome</keyword>
<evidence type="ECO:0000256" key="5">
    <source>
        <dbReference type="ARBA" id="ARBA00023136"/>
    </source>
</evidence>
<comment type="subcellular location">
    <subcellularLocation>
        <location evidence="1">Cell membrane</location>
        <topology evidence="1">Multi-pass membrane protein</topology>
    </subcellularLocation>
</comment>
<evidence type="ECO:0000259" key="7">
    <source>
        <dbReference type="Pfam" id="PF09924"/>
    </source>
</evidence>
<keyword evidence="3 6" id="KW-0812">Transmembrane</keyword>
<dbReference type="PANTHER" id="PTHR34697">
    <property type="entry name" value="PHOSPHATIDYLGLYCEROL LYSYLTRANSFERASE"/>
    <property type="match status" value="1"/>
</dbReference>
<evidence type="ECO:0000256" key="6">
    <source>
        <dbReference type="SAM" id="Phobius"/>
    </source>
</evidence>
<accession>A0ABY6NZ14</accession>
<name>A0ABY6NZ14_9NOCA</name>
<dbReference type="RefSeq" id="WP_265382635.1">
    <property type="nucleotide sequence ID" value="NZ_CP110615.1"/>
</dbReference>
<feature type="transmembrane region" description="Helical" evidence="6">
    <location>
        <begin position="211"/>
        <end position="232"/>
    </location>
</feature>
<dbReference type="Proteomes" id="UP001164965">
    <property type="component" value="Chromosome"/>
</dbReference>
<feature type="transmembrane region" description="Helical" evidence="6">
    <location>
        <begin position="97"/>
        <end position="114"/>
    </location>
</feature>
<evidence type="ECO:0000256" key="1">
    <source>
        <dbReference type="ARBA" id="ARBA00004651"/>
    </source>
</evidence>